<feature type="compositionally biased region" description="Low complexity" evidence="1">
    <location>
        <begin position="89"/>
        <end position="120"/>
    </location>
</feature>
<proteinExistence type="predicted"/>
<dbReference type="Proteomes" id="UP000660554">
    <property type="component" value="Unassembled WGS sequence"/>
</dbReference>
<dbReference type="GeneID" id="86954238"/>
<evidence type="ECO:0000256" key="1">
    <source>
        <dbReference type="SAM" id="MobiDB-lite"/>
    </source>
</evidence>
<reference evidence="3" key="1">
    <citation type="submission" date="2020-09" db="EMBL/GenBank/DDBJ databases">
        <title>Whole genome shotgun sequence of Streptomyces cinnamonensis NBRC 15873.</title>
        <authorList>
            <person name="Komaki H."/>
            <person name="Tamura T."/>
        </authorList>
    </citation>
    <scope>NUCLEOTIDE SEQUENCE [LARGE SCALE GENOMIC DNA]</scope>
    <source>
        <strain evidence="3">NBRC 15873</strain>
    </source>
</reference>
<dbReference type="EMBL" id="BNDV01000018">
    <property type="protein sequence ID" value="GHI18226.1"/>
    <property type="molecule type" value="Genomic_DNA"/>
</dbReference>
<accession>A0ABQ3NZN0</accession>
<sequence length="138" mass="13486">MTRSAQRAAPGPRLLPLAALPFAALMLGALLLGALLLGAVTVLSPGRPTESHAMEDVSASRCVASAGAPGAAVRGGAHHTPAAPPQTRGPAQEPAPEPAQAARAALSPAGAGPGSGRPAVPAATAARDLLLRPAVLRI</sequence>
<evidence type="ECO:0000313" key="3">
    <source>
        <dbReference type="Proteomes" id="UP000660554"/>
    </source>
</evidence>
<feature type="region of interest" description="Disordered" evidence="1">
    <location>
        <begin position="68"/>
        <end position="120"/>
    </location>
</feature>
<comment type="caution">
    <text evidence="2">The sequence shown here is derived from an EMBL/GenBank/DDBJ whole genome shotgun (WGS) entry which is preliminary data.</text>
</comment>
<dbReference type="RefSeq" id="WP_053612090.1">
    <property type="nucleotide sequence ID" value="NZ_BMRU01000022.1"/>
</dbReference>
<keyword evidence="3" id="KW-1185">Reference proteome</keyword>
<protein>
    <submittedName>
        <fullName evidence="2">Uncharacterized protein</fullName>
    </submittedName>
</protein>
<gene>
    <name evidence="2" type="ORF">Scinn_76890</name>
</gene>
<evidence type="ECO:0000313" key="2">
    <source>
        <dbReference type="EMBL" id="GHI18226.1"/>
    </source>
</evidence>
<name>A0ABQ3NZN0_STRVG</name>
<organism evidence="2 3">
    <name type="scientific">Streptomyces virginiae</name>
    <name type="common">Streptomyces cinnamonensis</name>
    <dbReference type="NCBI Taxonomy" id="1961"/>
    <lineage>
        <taxon>Bacteria</taxon>
        <taxon>Bacillati</taxon>
        <taxon>Actinomycetota</taxon>
        <taxon>Actinomycetes</taxon>
        <taxon>Kitasatosporales</taxon>
        <taxon>Streptomycetaceae</taxon>
        <taxon>Streptomyces</taxon>
    </lineage>
</organism>